<evidence type="ECO:0000313" key="2">
    <source>
        <dbReference type="Proteomes" id="UP000324748"/>
    </source>
</evidence>
<dbReference type="OrthoDB" id="2505603at2759"/>
<keyword evidence="2" id="KW-1185">Reference proteome</keyword>
<name>A0A5B0MS50_PUCGR</name>
<accession>A0A5B0MS50</accession>
<organism evidence="1 2">
    <name type="scientific">Puccinia graminis f. sp. tritici</name>
    <dbReference type="NCBI Taxonomy" id="56615"/>
    <lineage>
        <taxon>Eukaryota</taxon>
        <taxon>Fungi</taxon>
        <taxon>Dikarya</taxon>
        <taxon>Basidiomycota</taxon>
        <taxon>Pucciniomycotina</taxon>
        <taxon>Pucciniomycetes</taxon>
        <taxon>Pucciniales</taxon>
        <taxon>Pucciniaceae</taxon>
        <taxon>Puccinia</taxon>
    </lineage>
</organism>
<comment type="caution">
    <text evidence="1">The sequence shown here is derived from an EMBL/GenBank/DDBJ whole genome shotgun (WGS) entry which is preliminary data.</text>
</comment>
<sequence>MAPLARLQCACQRRASLAVLEAPSGAHFSKSGAVNPSGKTGHRLHNCWKKFPEKAPKTESAHLTVVDEYNQLREVTNWCTLPDGTRFNADDISFDSLRGILFNPG</sequence>
<protein>
    <submittedName>
        <fullName evidence="1">Uncharacterized protein</fullName>
    </submittedName>
</protein>
<dbReference type="EMBL" id="VSWC01000132">
    <property type="protein sequence ID" value="KAA1079795.1"/>
    <property type="molecule type" value="Genomic_DNA"/>
</dbReference>
<dbReference type="Proteomes" id="UP000324748">
    <property type="component" value="Unassembled WGS sequence"/>
</dbReference>
<reference evidence="1 2" key="1">
    <citation type="submission" date="2019-05" db="EMBL/GenBank/DDBJ databases">
        <title>Emergence of the Ug99 lineage of the wheat stem rust pathogen through somatic hybridization.</title>
        <authorList>
            <person name="Li F."/>
            <person name="Upadhyaya N.M."/>
            <person name="Sperschneider J."/>
            <person name="Matny O."/>
            <person name="Nguyen-Phuc H."/>
            <person name="Mago R."/>
            <person name="Raley C."/>
            <person name="Miller M.E."/>
            <person name="Silverstein K.A.T."/>
            <person name="Henningsen E."/>
            <person name="Hirsch C.D."/>
            <person name="Visser B."/>
            <person name="Pretorius Z.A."/>
            <person name="Steffenson B.J."/>
            <person name="Schwessinger B."/>
            <person name="Dodds P.N."/>
            <person name="Figueroa M."/>
        </authorList>
    </citation>
    <scope>NUCLEOTIDE SEQUENCE [LARGE SCALE GENOMIC DNA]</scope>
    <source>
        <strain evidence="1">21-0</strain>
    </source>
</reference>
<evidence type="ECO:0000313" key="1">
    <source>
        <dbReference type="EMBL" id="KAA1079795.1"/>
    </source>
</evidence>
<proteinExistence type="predicted"/>
<dbReference type="AlphaFoldDB" id="A0A5B0MS50"/>
<gene>
    <name evidence="1" type="ORF">PGT21_024558</name>
</gene>